<protein>
    <submittedName>
        <fullName evidence="9">Arylsulfatase</fullName>
    </submittedName>
</protein>
<comment type="subcellular location">
    <subcellularLocation>
        <location evidence="2">Cytoplasm</location>
    </subcellularLocation>
</comment>
<comment type="similarity">
    <text evidence="3">Belongs to the sulfatase family.</text>
</comment>
<comment type="cofactor">
    <cofactor evidence="1">
        <name>Ca(2+)</name>
        <dbReference type="ChEBI" id="CHEBI:29108"/>
    </cofactor>
</comment>
<evidence type="ECO:0000256" key="6">
    <source>
        <dbReference type="ARBA" id="ARBA00022801"/>
    </source>
</evidence>
<dbReference type="AlphaFoldDB" id="A0A7D5GY23"/>
<evidence type="ECO:0000256" key="1">
    <source>
        <dbReference type="ARBA" id="ARBA00001913"/>
    </source>
</evidence>
<dbReference type="GO" id="GO:0004065">
    <property type="term" value="F:arylsulfatase activity"/>
    <property type="evidence" value="ECO:0007669"/>
    <property type="project" value="TreeGrafter"/>
</dbReference>
<dbReference type="InterPro" id="IPR017850">
    <property type="entry name" value="Alkaline_phosphatase_core_sf"/>
</dbReference>
<evidence type="ECO:0000256" key="5">
    <source>
        <dbReference type="ARBA" id="ARBA00022723"/>
    </source>
</evidence>
<dbReference type="KEGG" id="pez:HWQ56_01010"/>
<dbReference type="Proteomes" id="UP000509568">
    <property type="component" value="Chromosome"/>
</dbReference>
<evidence type="ECO:0000256" key="7">
    <source>
        <dbReference type="ARBA" id="ARBA00022837"/>
    </source>
</evidence>
<reference evidence="9 10" key="1">
    <citation type="submission" date="2020-06" db="EMBL/GenBank/DDBJ databases">
        <title>Pseudomonas eucalypticola sp. nov., an endophyte of Eucalyptus dunnii leaves with biocontrol ability of eucalyptus leaf blight.</title>
        <authorList>
            <person name="Liu Y."/>
            <person name="Song Z."/>
            <person name="Zeng H."/>
            <person name="Lu M."/>
            <person name="Wang X."/>
            <person name="Lian X."/>
            <person name="Zhang Q."/>
        </authorList>
    </citation>
    <scope>NUCLEOTIDE SEQUENCE [LARGE SCALE GENOMIC DNA]</scope>
    <source>
        <strain evidence="9 10">NP-1</strain>
    </source>
</reference>
<dbReference type="InterPro" id="IPR000917">
    <property type="entry name" value="Sulfatase_N"/>
</dbReference>
<evidence type="ECO:0000256" key="2">
    <source>
        <dbReference type="ARBA" id="ARBA00004496"/>
    </source>
</evidence>
<dbReference type="RefSeq" id="WP_176569588.1">
    <property type="nucleotide sequence ID" value="NZ_CP056030.1"/>
</dbReference>
<gene>
    <name evidence="9" type="ORF">HWQ56_01010</name>
</gene>
<dbReference type="SUPFAM" id="SSF53649">
    <property type="entry name" value="Alkaline phosphatase-like"/>
    <property type="match status" value="1"/>
</dbReference>
<dbReference type="PANTHER" id="PTHR42693:SF33">
    <property type="entry name" value="ARYLSULFATASE"/>
    <property type="match status" value="1"/>
</dbReference>
<keyword evidence="10" id="KW-1185">Reference proteome</keyword>
<dbReference type="GO" id="GO:0046872">
    <property type="term" value="F:metal ion binding"/>
    <property type="evidence" value="ECO:0007669"/>
    <property type="project" value="UniProtKB-KW"/>
</dbReference>
<dbReference type="InterPro" id="IPR050738">
    <property type="entry name" value="Sulfatase"/>
</dbReference>
<dbReference type="PROSITE" id="PS00149">
    <property type="entry name" value="SULFATASE_2"/>
    <property type="match status" value="1"/>
</dbReference>
<dbReference type="CDD" id="cd16025">
    <property type="entry name" value="PAS_like"/>
    <property type="match status" value="1"/>
</dbReference>
<feature type="domain" description="Sulfatase N-terminal" evidence="8">
    <location>
        <begin position="5"/>
        <end position="420"/>
    </location>
</feature>
<evidence type="ECO:0000313" key="9">
    <source>
        <dbReference type="EMBL" id="QKZ02445.1"/>
    </source>
</evidence>
<keyword evidence="5" id="KW-0479">Metal-binding</keyword>
<accession>A0A7D5GY23</accession>
<dbReference type="InterPro" id="IPR024607">
    <property type="entry name" value="Sulfatase_CS"/>
</dbReference>
<evidence type="ECO:0000256" key="3">
    <source>
        <dbReference type="ARBA" id="ARBA00008779"/>
    </source>
</evidence>
<organism evidence="9 10">
    <name type="scientific">Pseudomonas eucalypticola</name>
    <dbReference type="NCBI Taxonomy" id="2599595"/>
    <lineage>
        <taxon>Bacteria</taxon>
        <taxon>Pseudomonadati</taxon>
        <taxon>Pseudomonadota</taxon>
        <taxon>Gammaproteobacteria</taxon>
        <taxon>Pseudomonadales</taxon>
        <taxon>Pseudomonadaceae</taxon>
        <taxon>Pseudomonas</taxon>
    </lineage>
</organism>
<dbReference type="EMBL" id="CP056030">
    <property type="protein sequence ID" value="QKZ02445.1"/>
    <property type="molecule type" value="Genomic_DNA"/>
</dbReference>
<proteinExistence type="inferred from homology"/>
<dbReference type="Gene3D" id="3.30.1120.10">
    <property type="match status" value="1"/>
</dbReference>
<evidence type="ECO:0000256" key="4">
    <source>
        <dbReference type="ARBA" id="ARBA00022490"/>
    </source>
</evidence>
<dbReference type="PROSITE" id="PS00523">
    <property type="entry name" value="SULFATASE_1"/>
    <property type="match status" value="1"/>
</dbReference>
<dbReference type="GO" id="GO:0005737">
    <property type="term" value="C:cytoplasm"/>
    <property type="evidence" value="ECO:0007669"/>
    <property type="project" value="UniProtKB-SubCell"/>
</dbReference>
<keyword evidence="4" id="KW-0963">Cytoplasm</keyword>
<keyword evidence="6" id="KW-0378">Hydrolase</keyword>
<dbReference type="PANTHER" id="PTHR42693">
    <property type="entry name" value="ARYLSULFATASE FAMILY MEMBER"/>
    <property type="match status" value="1"/>
</dbReference>
<dbReference type="FunFam" id="3.40.720.10:FF:000044">
    <property type="entry name" value="Arylsulfatase"/>
    <property type="match status" value="1"/>
</dbReference>
<sequence length="536" mass="59426">MPQRPNFLVILADDLGFSDIGAFGSEIATPHLDKLALAGLRLTDFHTAPTCSPTRSMLLTGTDHHIAGIGTMAEALTPELIGKPGYEGYLNDRVVALPELLREAGYQTLMSGKWHLGLTAELAPHARGFERSFSLLPGAANHYGFEPTFDDTTPGLLKATPALYIEDDTFVDELPADFYSSDAFGAKLLQYLKERDQSRPFFAYLPFSAPHWPLQAPADLVAKYKGRYDAGPHALRQERLVRLRELGLIDENTEAHPLLELNAEWDKLDDSQRRASARAMEVYAAMVERMDWNIGRVVEYLRQQGQLDNTFILFLSDNGAEGALLEAFPTFGPELMSYLDTHYDNSLDNIGRANSYVWYGPGWAQAATAPSRLFKAFTTEGGIRVPALIHYPALARQGQIGHGFGTVMDVTPTILDLAGVRHPGKRWRGREVAPVRGRSWLGYLSGETATVHDDKTVTGWELFGQRAIRQGNWKAVWIPGPVGPATWQLYDLSQDRGEIHDLAASHPDKLAALIGEWQKYVEETGVVLSQSPFQPD</sequence>
<dbReference type="Gene3D" id="3.40.720.10">
    <property type="entry name" value="Alkaline Phosphatase, subunit A"/>
    <property type="match status" value="1"/>
</dbReference>
<dbReference type="Pfam" id="PF00884">
    <property type="entry name" value="Sulfatase"/>
    <property type="match status" value="1"/>
</dbReference>
<name>A0A7D5GY23_9PSED</name>
<evidence type="ECO:0000259" key="8">
    <source>
        <dbReference type="Pfam" id="PF00884"/>
    </source>
</evidence>
<keyword evidence="7" id="KW-0106">Calcium</keyword>
<evidence type="ECO:0000313" key="10">
    <source>
        <dbReference type="Proteomes" id="UP000509568"/>
    </source>
</evidence>